<evidence type="ECO:0000313" key="2">
    <source>
        <dbReference type="Proteomes" id="UP000296049"/>
    </source>
</evidence>
<evidence type="ECO:0000313" key="1">
    <source>
        <dbReference type="EMBL" id="EOA99306.1"/>
    </source>
</evidence>
<accession>R0JQ89</accession>
<gene>
    <name evidence="1" type="ORF">Anapl_07199</name>
</gene>
<organism evidence="1 2">
    <name type="scientific">Anas platyrhynchos</name>
    <name type="common">Mallard</name>
    <name type="synonym">Anas boschas</name>
    <dbReference type="NCBI Taxonomy" id="8839"/>
    <lineage>
        <taxon>Eukaryota</taxon>
        <taxon>Metazoa</taxon>
        <taxon>Chordata</taxon>
        <taxon>Craniata</taxon>
        <taxon>Vertebrata</taxon>
        <taxon>Euteleostomi</taxon>
        <taxon>Archelosauria</taxon>
        <taxon>Archosauria</taxon>
        <taxon>Dinosauria</taxon>
        <taxon>Saurischia</taxon>
        <taxon>Theropoda</taxon>
        <taxon>Coelurosauria</taxon>
        <taxon>Aves</taxon>
        <taxon>Neognathae</taxon>
        <taxon>Galloanserae</taxon>
        <taxon>Anseriformes</taxon>
        <taxon>Anatidae</taxon>
        <taxon>Anatinae</taxon>
        <taxon>Anas</taxon>
    </lineage>
</organism>
<sequence length="283" mass="30921">MAAVTSETAQMGGEPRFQLSGSLSDLVDSQFSPFRHQHTVAVRDRTLLPGKSQQQRKYRLLVHRQKQQQCSCCCASPACALQGSETERMKRRMQMQSLSHSPCLPSLMTWKTCALPASVSQGTPQKPFGKFLVIHCAKSCGHAVLRKPTRKGTQSIKEKIMLWFQSAPAGFLSGETQTRRCSAGVQLMPSSCGWVQKQTVGEVKQRDGKSVFAPKNKLTLSEGSTTQSTCVVANSRSRAKITTSVCSTINSEKDGTPEYAVHTLNSVTITAASYCSALEQLQT</sequence>
<dbReference type="EMBL" id="KB743342">
    <property type="protein sequence ID" value="EOA99306.1"/>
    <property type="molecule type" value="Genomic_DNA"/>
</dbReference>
<protein>
    <submittedName>
        <fullName evidence="1">Uncharacterized protein</fullName>
    </submittedName>
</protein>
<dbReference type="Proteomes" id="UP000296049">
    <property type="component" value="Unassembled WGS sequence"/>
</dbReference>
<name>R0JQ89_ANAPL</name>
<keyword evidence="2" id="KW-1185">Reference proteome</keyword>
<dbReference type="AlphaFoldDB" id="R0JQ89"/>
<reference evidence="2" key="1">
    <citation type="journal article" date="2013" name="Nat. Genet.">
        <title>The duck genome and transcriptome provide insight into an avian influenza virus reservoir species.</title>
        <authorList>
            <person name="Huang Y."/>
            <person name="Li Y."/>
            <person name="Burt D.W."/>
            <person name="Chen H."/>
            <person name="Zhang Y."/>
            <person name="Qian W."/>
            <person name="Kim H."/>
            <person name="Gan S."/>
            <person name="Zhao Y."/>
            <person name="Li J."/>
            <person name="Yi K."/>
            <person name="Feng H."/>
            <person name="Zhu P."/>
            <person name="Li B."/>
            <person name="Liu Q."/>
            <person name="Fairley S."/>
            <person name="Magor K.E."/>
            <person name="Du Z."/>
            <person name="Hu X."/>
            <person name="Goodman L."/>
            <person name="Tafer H."/>
            <person name="Vignal A."/>
            <person name="Lee T."/>
            <person name="Kim K.W."/>
            <person name="Sheng Z."/>
            <person name="An Y."/>
            <person name="Searle S."/>
            <person name="Herrero J."/>
            <person name="Groenen M.A."/>
            <person name="Crooijmans R.P."/>
            <person name="Faraut T."/>
            <person name="Cai Q."/>
            <person name="Webster R.G."/>
            <person name="Aldridge J.R."/>
            <person name="Warren W.C."/>
            <person name="Bartschat S."/>
            <person name="Kehr S."/>
            <person name="Marz M."/>
            <person name="Stadler P.F."/>
            <person name="Smith J."/>
            <person name="Kraus R.H."/>
            <person name="Zhao Y."/>
            <person name="Ren L."/>
            <person name="Fei J."/>
            <person name="Morisson M."/>
            <person name="Kaiser P."/>
            <person name="Griffin D.K."/>
            <person name="Rao M."/>
            <person name="Pitel F."/>
            <person name="Wang J."/>
            <person name="Li N."/>
        </authorList>
    </citation>
    <scope>NUCLEOTIDE SEQUENCE [LARGE SCALE GENOMIC DNA]</scope>
</reference>
<proteinExistence type="predicted"/>